<dbReference type="SUPFAM" id="SSF53850">
    <property type="entry name" value="Periplasmic binding protein-like II"/>
    <property type="match status" value="1"/>
</dbReference>
<evidence type="ECO:0000256" key="2">
    <source>
        <dbReference type="ARBA" id="ARBA00023015"/>
    </source>
</evidence>
<dbReference type="EMBL" id="CABVIY010000001">
    <property type="protein sequence ID" value="VVP67329.1"/>
    <property type="molecule type" value="Genomic_DNA"/>
</dbReference>
<dbReference type="PANTHER" id="PTHR30537">
    <property type="entry name" value="HTH-TYPE TRANSCRIPTIONAL REGULATOR"/>
    <property type="match status" value="1"/>
</dbReference>
<reference evidence="6 7" key="1">
    <citation type="submission" date="2019-09" db="EMBL/GenBank/DDBJ databases">
        <authorList>
            <person name="Chandra G."/>
            <person name="Truman W A."/>
        </authorList>
    </citation>
    <scope>NUCLEOTIDE SEQUENCE [LARGE SCALE GENOMIC DNA]</scope>
    <source>
        <strain evidence="6">PS918</strain>
    </source>
</reference>
<dbReference type="InterPro" id="IPR058163">
    <property type="entry name" value="LysR-type_TF_proteobact-type"/>
</dbReference>
<accession>A0A5E7QZQ3</accession>
<keyword evidence="4" id="KW-0804">Transcription</keyword>
<dbReference type="GO" id="GO:0003700">
    <property type="term" value="F:DNA-binding transcription factor activity"/>
    <property type="evidence" value="ECO:0007669"/>
    <property type="project" value="InterPro"/>
</dbReference>
<evidence type="ECO:0000256" key="4">
    <source>
        <dbReference type="ARBA" id="ARBA00023163"/>
    </source>
</evidence>
<dbReference type="InterPro" id="IPR036388">
    <property type="entry name" value="WH-like_DNA-bd_sf"/>
</dbReference>
<dbReference type="GO" id="GO:0006351">
    <property type="term" value="P:DNA-templated transcription"/>
    <property type="evidence" value="ECO:0007669"/>
    <property type="project" value="TreeGrafter"/>
</dbReference>
<gene>
    <name evidence="6" type="primary">gcvA_3</name>
    <name evidence="6" type="ORF">PS918_00553</name>
</gene>
<dbReference type="PRINTS" id="PR00039">
    <property type="entry name" value="HTHLYSR"/>
</dbReference>
<proteinExistence type="inferred from homology"/>
<evidence type="ECO:0000256" key="1">
    <source>
        <dbReference type="ARBA" id="ARBA00009437"/>
    </source>
</evidence>
<dbReference type="InterPro" id="IPR036390">
    <property type="entry name" value="WH_DNA-bd_sf"/>
</dbReference>
<keyword evidence="2" id="KW-0805">Transcription regulation</keyword>
<evidence type="ECO:0000313" key="6">
    <source>
        <dbReference type="EMBL" id="VVP67329.1"/>
    </source>
</evidence>
<keyword evidence="3" id="KW-0238">DNA-binding</keyword>
<dbReference type="GO" id="GO:0043565">
    <property type="term" value="F:sequence-specific DNA binding"/>
    <property type="evidence" value="ECO:0007669"/>
    <property type="project" value="TreeGrafter"/>
</dbReference>
<comment type="similarity">
    <text evidence="1">Belongs to the LysR transcriptional regulatory family.</text>
</comment>
<dbReference type="Gene3D" id="3.40.190.10">
    <property type="entry name" value="Periplasmic binding protein-like II"/>
    <property type="match status" value="2"/>
</dbReference>
<dbReference type="Pfam" id="PF00126">
    <property type="entry name" value="HTH_1"/>
    <property type="match status" value="1"/>
</dbReference>
<protein>
    <submittedName>
        <fullName evidence="6">Glycine cleavage system transcriptional activator</fullName>
    </submittedName>
</protein>
<evidence type="ECO:0000313" key="7">
    <source>
        <dbReference type="Proteomes" id="UP000326611"/>
    </source>
</evidence>
<organism evidence="6 7">
    <name type="scientific">Pseudomonas fluorescens</name>
    <dbReference type="NCBI Taxonomy" id="294"/>
    <lineage>
        <taxon>Bacteria</taxon>
        <taxon>Pseudomonadati</taxon>
        <taxon>Pseudomonadota</taxon>
        <taxon>Gammaproteobacteria</taxon>
        <taxon>Pseudomonadales</taxon>
        <taxon>Pseudomonadaceae</taxon>
        <taxon>Pseudomonas</taxon>
    </lineage>
</organism>
<dbReference type="AlphaFoldDB" id="A0A5E7QZQ3"/>
<dbReference type="Proteomes" id="UP000326611">
    <property type="component" value="Unassembled WGS sequence"/>
</dbReference>
<evidence type="ECO:0000256" key="3">
    <source>
        <dbReference type="ARBA" id="ARBA00023125"/>
    </source>
</evidence>
<dbReference type="Pfam" id="PF03466">
    <property type="entry name" value="LysR_substrate"/>
    <property type="match status" value="1"/>
</dbReference>
<dbReference type="FunFam" id="1.10.10.10:FF:000001">
    <property type="entry name" value="LysR family transcriptional regulator"/>
    <property type="match status" value="1"/>
</dbReference>
<name>A0A5E7QZQ3_PSEFL</name>
<dbReference type="SUPFAM" id="SSF46785">
    <property type="entry name" value="Winged helix' DNA-binding domain"/>
    <property type="match status" value="1"/>
</dbReference>
<sequence>MAKSASPDQALIAMPSFKAMRSFVAAAKYRNFTRAAEALCVTQAAISRQIRELESHLGTELFTRTGREIRLTTAGTALFDAAQLSLLNIFQATERIRREKSDKRTLTLFCSPAFSALWLSHRLKDFFSAHPDIDLNVITTQHFQVMEPGITPDILITKTIDLGPGYQRIPLFHEVVYPVCTPRYLEAHPESGTPQGMRNGVLLDLNPYGRSQLTEQVDWNVWFAFQSHDLQIPASDSPQYFSSNDYGLLMQMALDDQGLALGWDHLVKPLVQQGRLVRPVPEELALREAIQYLMINEKKAGDPACQRLRDWLIGQFA</sequence>
<dbReference type="InterPro" id="IPR005119">
    <property type="entry name" value="LysR_subst-bd"/>
</dbReference>
<dbReference type="InterPro" id="IPR000847">
    <property type="entry name" value="LysR_HTH_N"/>
</dbReference>
<feature type="domain" description="HTH lysR-type" evidence="5">
    <location>
        <begin position="15"/>
        <end position="72"/>
    </location>
</feature>
<evidence type="ECO:0000259" key="5">
    <source>
        <dbReference type="PROSITE" id="PS50931"/>
    </source>
</evidence>
<dbReference type="RefSeq" id="WP_191622905.1">
    <property type="nucleotide sequence ID" value="NZ_CABVIY010000001.1"/>
</dbReference>
<dbReference type="PANTHER" id="PTHR30537:SF74">
    <property type="entry name" value="HTH-TYPE TRANSCRIPTIONAL REGULATOR TRPI"/>
    <property type="match status" value="1"/>
</dbReference>
<dbReference type="PROSITE" id="PS50931">
    <property type="entry name" value="HTH_LYSR"/>
    <property type="match status" value="1"/>
</dbReference>
<dbReference type="Gene3D" id="1.10.10.10">
    <property type="entry name" value="Winged helix-like DNA-binding domain superfamily/Winged helix DNA-binding domain"/>
    <property type="match status" value="1"/>
</dbReference>